<feature type="non-terminal residue" evidence="1">
    <location>
        <position position="1"/>
    </location>
</feature>
<dbReference type="AlphaFoldDB" id="A0AAN6TSH4"/>
<proteinExistence type="predicted"/>
<evidence type="ECO:0000313" key="1">
    <source>
        <dbReference type="EMBL" id="KAK4119908.1"/>
    </source>
</evidence>
<name>A0AAN6TSH4_9PEZI</name>
<gene>
    <name evidence="1" type="ORF">N657DRAFT_532786</name>
</gene>
<keyword evidence="2" id="KW-1185">Reference proteome</keyword>
<protein>
    <submittedName>
        <fullName evidence="1">Uncharacterized protein</fullName>
    </submittedName>
</protein>
<reference evidence="1" key="2">
    <citation type="submission" date="2023-05" db="EMBL/GenBank/DDBJ databases">
        <authorList>
            <consortium name="Lawrence Berkeley National Laboratory"/>
            <person name="Steindorff A."/>
            <person name="Hensen N."/>
            <person name="Bonometti L."/>
            <person name="Westerberg I."/>
            <person name="Brannstrom I.O."/>
            <person name="Guillou S."/>
            <person name="Cros-Aarteil S."/>
            <person name="Calhoun S."/>
            <person name="Haridas S."/>
            <person name="Kuo A."/>
            <person name="Mondo S."/>
            <person name="Pangilinan J."/>
            <person name="Riley R."/>
            <person name="Labutti K."/>
            <person name="Andreopoulos B."/>
            <person name="Lipzen A."/>
            <person name="Chen C."/>
            <person name="Yanf M."/>
            <person name="Daum C."/>
            <person name="Ng V."/>
            <person name="Clum A."/>
            <person name="Ohm R."/>
            <person name="Martin F."/>
            <person name="Silar P."/>
            <person name="Natvig D."/>
            <person name="Lalanne C."/>
            <person name="Gautier V."/>
            <person name="Ament-Velasquez S.L."/>
            <person name="Kruys A."/>
            <person name="Hutchinson M.I."/>
            <person name="Powell A.J."/>
            <person name="Barry K."/>
            <person name="Miller A.N."/>
            <person name="Grigoriev I.V."/>
            <person name="Debuchy R."/>
            <person name="Gladieux P."/>
            <person name="Thoren M.H."/>
            <person name="Johannesson H."/>
        </authorList>
    </citation>
    <scope>NUCLEOTIDE SEQUENCE</scope>
    <source>
        <strain evidence="1">CBS 731.68</strain>
    </source>
</reference>
<accession>A0AAN6TSH4</accession>
<comment type="caution">
    <text evidence="1">The sequence shown here is derived from an EMBL/GenBank/DDBJ whole genome shotgun (WGS) entry which is preliminary data.</text>
</comment>
<reference evidence="1" key="1">
    <citation type="journal article" date="2023" name="Mol. Phylogenet. Evol.">
        <title>Genome-scale phylogeny and comparative genomics of the fungal order Sordariales.</title>
        <authorList>
            <person name="Hensen N."/>
            <person name="Bonometti L."/>
            <person name="Westerberg I."/>
            <person name="Brannstrom I.O."/>
            <person name="Guillou S."/>
            <person name="Cros-Aarteil S."/>
            <person name="Calhoun S."/>
            <person name="Haridas S."/>
            <person name="Kuo A."/>
            <person name="Mondo S."/>
            <person name="Pangilinan J."/>
            <person name="Riley R."/>
            <person name="LaButti K."/>
            <person name="Andreopoulos B."/>
            <person name="Lipzen A."/>
            <person name="Chen C."/>
            <person name="Yan M."/>
            <person name="Daum C."/>
            <person name="Ng V."/>
            <person name="Clum A."/>
            <person name="Steindorff A."/>
            <person name="Ohm R.A."/>
            <person name="Martin F."/>
            <person name="Silar P."/>
            <person name="Natvig D.O."/>
            <person name="Lalanne C."/>
            <person name="Gautier V."/>
            <person name="Ament-Velasquez S.L."/>
            <person name="Kruys A."/>
            <person name="Hutchinson M.I."/>
            <person name="Powell A.J."/>
            <person name="Barry K."/>
            <person name="Miller A.N."/>
            <person name="Grigoriev I.V."/>
            <person name="Debuchy R."/>
            <person name="Gladieux P."/>
            <person name="Hiltunen Thoren M."/>
            <person name="Johannesson H."/>
        </authorList>
    </citation>
    <scope>NUCLEOTIDE SEQUENCE</scope>
    <source>
        <strain evidence="1">CBS 731.68</strain>
    </source>
</reference>
<sequence>VWAMIFKDAQWLEKATKAGLKPALFGYKLTNIYRKKKPVQAHLLLIVSDWSGDVRFDKEQLFRSLHKHEHNETTFEVHFESGIILNIHDPVTALEGIRVVDPEKYFHRDTTGLSSTVLYYNDRDLQKITP</sequence>
<dbReference type="GeneID" id="87824516"/>
<evidence type="ECO:0000313" key="2">
    <source>
        <dbReference type="Proteomes" id="UP001302602"/>
    </source>
</evidence>
<organism evidence="1 2">
    <name type="scientific">Parathielavia appendiculata</name>
    <dbReference type="NCBI Taxonomy" id="2587402"/>
    <lineage>
        <taxon>Eukaryota</taxon>
        <taxon>Fungi</taxon>
        <taxon>Dikarya</taxon>
        <taxon>Ascomycota</taxon>
        <taxon>Pezizomycotina</taxon>
        <taxon>Sordariomycetes</taxon>
        <taxon>Sordariomycetidae</taxon>
        <taxon>Sordariales</taxon>
        <taxon>Chaetomiaceae</taxon>
        <taxon>Parathielavia</taxon>
    </lineage>
</organism>
<dbReference type="RefSeq" id="XP_062643681.1">
    <property type="nucleotide sequence ID" value="XM_062787746.1"/>
</dbReference>
<feature type="non-terminal residue" evidence="1">
    <location>
        <position position="130"/>
    </location>
</feature>
<dbReference type="EMBL" id="MU853243">
    <property type="protein sequence ID" value="KAK4119908.1"/>
    <property type="molecule type" value="Genomic_DNA"/>
</dbReference>
<dbReference type="Proteomes" id="UP001302602">
    <property type="component" value="Unassembled WGS sequence"/>
</dbReference>